<proteinExistence type="predicted"/>
<evidence type="ECO:0000256" key="1">
    <source>
        <dbReference type="SAM" id="SignalP"/>
    </source>
</evidence>
<reference evidence="2 3" key="1">
    <citation type="submission" date="2018-06" db="EMBL/GenBank/DDBJ databases">
        <authorList>
            <consortium name="Pathogen Informatics"/>
            <person name="Doyle S."/>
        </authorList>
    </citation>
    <scope>NUCLEOTIDE SEQUENCE [LARGE SCALE GENOMIC DNA]</scope>
    <source>
        <strain evidence="2 3">NCTC13229</strain>
    </source>
</reference>
<gene>
    <name evidence="2" type="ORF">NCTC13229_04294</name>
</gene>
<evidence type="ECO:0000313" key="3">
    <source>
        <dbReference type="Proteomes" id="UP000251211"/>
    </source>
</evidence>
<accession>A0AB38FH68</accession>
<dbReference type="RefSeq" id="WP_146777784.1">
    <property type="nucleotide sequence ID" value="NZ_QTTP01000001.1"/>
</dbReference>
<protein>
    <recommendedName>
        <fullName evidence="4">Excalibur calcium-binding domain-containing protein</fullName>
    </recommendedName>
</protein>
<sequence>MFTNKILSTAVVFVFLLVVFGAGFSVSSATASAQPVSAAMTCEDAPEYMPAGVCGPVAVELDEAHAERVSFCTDGLPVFIDPTTGDLFGDQDRDGVLAGDDCAWS</sequence>
<organism evidence="2 3">
    <name type="scientific">Rhodococcus wratislaviensis</name>
    <name type="common">Tsukamurella wratislaviensis</name>
    <dbReference type="NCBI Taxonomy" id="44752"/>
    <lineage>
        <taxon>Bacteria</taxon>
        <taxon>Bacillati</taxon>
        <taxon>Actinomycetota</taxon>
        <taxon>Actinomycetes</taxon>
        <taxon>Mycobacteriales</taxon>
        <taxon>Nocardiaceae</taxon>
        <taxon>Rhodococcus</taxon>
    </lineage>
</organism>
<feature type="signal peptide" evidence="1">
    <location>
        <begin position="1"/>
        <end position="31"/>
    </location>
</feature>
<evidence type="ECO:0000313" key="2">
    <source>
        <dbReference type="EMBL" id="SPZ40797.1"/>
    </source>
</evidence>
<dbReference type="AlphaFoldDB" id="A0AB38FH68"/>
<keyword evidence="1" id="KW-0732">Signal</keyword>
<dbReference type="EMBL" id="UAUI01000019">
    <property type="protein sequence ID" value="SPZ40797.1"/>
    <property type="molecule type" value="Genomic_DNA"/>
</dbReference>
<name>A0AB38FH68_RHOWR</name>
<dbReference type="Proteomes" id="UP000251211">
    <property type="component" value="Unassembled WGS sequence"/>
</dbReference>
<comment type="caution">
    <text evidence="2">The sequence shown here is derived from an EMBL/GenBank/DDBJ whole genome shotgun (WGS) entry which is preliminary data.</text>
</comment>
<feature type="chain" id="PRO_5044231180" description="Excalibur calcium-binding domain-containing protein" evidence="1">
    <location>
        <begin position="32"/>
        <end position="105"/>
    </location>
</feature>
<evidence type="ECO:0008006" key="4">
    <source>
        <dbReference type="Google" id="ProtNLM"/>
    </source>
</evidence>